<keyword evidence="8 14" id="KW-1133">Transmembrane helix</keyword>
<keyword evidence="13 14" id="KW-0676">Redox-active center</keyword>
<dbReference type="Gene3D" id="1.20.1550.10">
    <property type="entry name" value="DsbB-like"/>
    <property type="match status" value="1"/>
</dbReference>
<evidence type="ECO:0000313" key="17">
    <source>
        <dbReference type="Proteomes" id="UP000193450"/>
    </source>
</evidence>
<dbReference type="RefSeq" id="WP_085757769.1">
    <property type="nucleotide sequence ID" value="NZ_CP019343.1"/>
</dbReference>
<gene>
    <name evidence="14" type="primary">dsbB</name>
    <name evidence="16" type="ORF">BST96_05690</name>
</gene>
<feature type="transmembrane region" description="Helical" evidence="15">
    <location>
        <begin position="44"/>
        <end position="61"/>
    </location>
</feature>
<keyword evidence="6 14" id="KW-0812">Transmembrane</keyword>
<evidence type="ECO:0000256" key="15">
    <source>
        <dbReference type="SAM" id="Phobius"/>
    </source>
</evidence>
<dbReference type="InterPro" id="IPR003752">
    <property type="entry name" value="DiS_bond_form_DsbB/BdbC"/>
</dbReference>
<dbReference type="InterPro" id="IPR023380">
    <property type="entry name" value="DsbB-like_sf"/>
</dbReference>
<accession>A0A1X9N996</accession>
<sequence length="160" mass="18018">MILPTIRQTNSLMVLGVIGMMAYALYTEYYLFLEPCPLCMTQRFFYVLIALFALIAVFHQAKYKLYGALALVSAIGGMATASRQVWLQHLPPEQVPACGPSLEYMLETFPLGETLMTMIRGDGNCAEVVWTFVGFSMGEWSLICFTGYAAVFIWQLLRRS</sequence>
<evidence type="ECO:0000256" key="1">
    <source>
        <dbReference type="ARBA" id="ARBA00004429"/>
    </source>
</evidence>
<evidence type="ECO:0000256" key="4">
    <source>
        <dbReference type="ARBA" id="ARBA00022475"/>
    </source>
</evidence>
<feature type="topological domain" description="Periplasmic" evidence="14">
    <location>
        <begin position="27"/>
        <end position="44"/>
    </location>
</feature>
<evidence type="ECO:0000256" key="10">
    <source>
        <dbReference type="ARBA" id="ARBA00023136"/>
    </source>
</evidence>
<comment type="similarity">
    <text evidence="2 14">Belongs to the DsbB family.</text>
</comment>
<keyword evidence="3 14" id="KW-0813">Transport</keyword>
<evidence type="ECO:0000313" key="16">
    <source>
        <dbReference type="EMBL" id="ARN73654.1"/>
    </source>
</evidence>
<dbReference type="Pfam" id="PF02600">
    <property type="entry name" value="DsbB"/>
    <property type="match status" value="1"/>
</dbReference>
<dbReference type="PANTHER" id="PTHR36570:SF3">
    <property type="entry name" value="DISULFIDE BOND FORMATION PROTEIN B"/>
    <property type="match status" value="1"/>
</dbReference>
<feature type="topological domain" description="Cytoplasmic" evidence="14">
    <location>
        <begin position="1"/>
        <end position="9"/>
    </location>
</feature>
<evidence type="ECO:0000256" key="8">
    <source>
        <dbReference type="ARBA" id="ARBA00022989"/>
    </source>
</evidence>
<evidence type="ECO:0000256" key="9">
    <source>
        <dbReference type="ARBA" id="ARBA00023002"/>
    </source>
</evidence>
<keyword evidence="12 14" id="KW-0143">Chaperone</keyword>
<dbReference type="OrthoDB" id="3711263at2"/>
<dbReference type="InterPro" id="IPR050183">
    <property type="entry name" value="DsbB"/>
</dbReference>
<feature type="disulfide bond" description="Redox-active" evidence="14">
    <location>
        <begin position="36"/>
        <end position="39"/>
    </location>
</feature>
<keyword evidence="9 14" id="KW-0560">Oxidoreductase</keyword>
<feature type="transmembrane region" description="Helical" evidence="15">
    <location>
        <begin position="12"/>
        <end position="32"/>
    </location>
</feature>
<dbReference type="GO" id="GO:0009055">
    <property type="term" value="F:electron transfer activity"/>
    <property type="evidence" value="ECO:0007669"/>
    <property type="project" value="UniProtKB-UniRule"/>
</dbReference>
<comment type="function">
    <text evidence="14">Required for disulfide bond formation in some periplasmic proteins. Acts by oxidizing the DsbA protein.</text>
</comment>
<dbReference type="HAMAP" id="MF_00286">
    <property type="entry name" value="DsbB"/>
    <property type="match status" value="1"/>
</dbReference>
<keyword evidence="5" id="KW-0997">Cell inner membrane</keyword>
<name>A0A1X9N996_9GAMM</name>
<dbReference type="PANTHER" id="PTHR36570">
    <property type="entry name" value="DISULFIDE BOND FORMATION PROTEIN B"/>
    <property type="match status" value="1"/>
</dbReference>
<feature type="topological domain" description="Cytoplasmic" evidence="14">
    <location>
        <begin position="159"/>
        <end position="160"/>
    </location>
</feature>
<evidence type="ECO:0000256" key="6">
    <source>
        <dbReference type="ARBA" id="ARBA00022692"/>
    </source>
</evidence>
<proteinExistence type="inferred from homology"/>
<keyword evidence="17" id="KW-1185">Reference proteome</keyword>
<evidence type="ECO:0000256" key="13">
    <source>
        <dbReference type="ARBA" id="ARBA00023284"/>
    </source>
</evidence>
<keyword evidence="7 14" id="KW-0249">Electron transport</keyword>
<evidence type="ECO:0000256" key="5">
    <source>
        <dbReference type="ARBA" id="ARBA00022519"/>
    </source>
</evidence>
<dbReference type="GO" id="GO:0015035">
    <property type="term" value="F:protein-disulfide reductase activity"/>
    <property type="evidence" value="ECO:0007669"/>
    <property type="project" value="UniProtKB-UniRule"/>
</dbReference>
<feature type="transmembrane region" description="Helical" evidence="15">
    <location>
        <begin position="140"/>
        <end position="157"/>
    </location>
</feature>
<organism evidence="16 17">
    <name type="scientific">Oceanicoccus sagamiensis</name>
    <dbReference type="NCBI Taxonomy" id="716816"/>
    <lineage>
        <taxon>Bacteria</taxon>
        <taxon>Pseudomonadati</taxon>
        <taxon>Pseudomonadota</taxon>
        <taxon>Gammaproteobacteria</taxon>
        <taxon>Cellvibrionales</taxon>
        <taxon>Spongiibacteraceae</taxon>
        <taxon>Oceanicoccus</taxon>
    </lineage>
</organism>
<dbReference type="SUPFAM" id="SSF158442">
    <property type="entry name" value="DsbB-like"/>
    <property type="match status" value="1"/>
</dbReference>
<dbReference type="AlphaFoldDB" id="A0A1X9N996"/>
<keyword evidence="10 14" id="KW-0472">Membrane</keyword>
<evidence type="ECO:0000256" key="7">
    <source>
        <dbReference type="ARBA" id="ARBA00022982"/>
    </source>
</evidence>
<dbReference type="Proteomes" id="UP000193450">
    <property type="component" value="Chromosome"/>
</dbReference>
<dbReference type="GO" id="GO:0006457">
    <property type="term" value="P:protein folding"/>
    <property type="evidence" value="ECO:0007669"/>
    <property type="project" value="InterPro"/>
</dbReference>
<evidence type="ECO:0000256" key="12">
    <source>
        <dbReference type="ARBA" id="ARBA00023186"/>
    </source>
</evidence>
<comment type="subcellular location">
    <subcellularLocation>
        <location evidence="1">Cell inner membrane</location>
        <topology evidence="1">Multi-pass membrane protein</topology>
    </subcellularLocation>
    <subcellularLocation>
        <location evidence="14">Cell membrane</location>
        <topology evidence="14">Multi-pass membrane protein</topology>
    </subcellularLocation>
</comment>
<dbReference type="GO" id="GO:0005886">
    <property type="term" value="C:plasma membrane"/>
    <property type="evidence" value="ECO:0007669"/>
    <property type="project" value="UniProtKB-SubCell"/>
</dbReference>
<dbReference type="KEGG" id="osg:BST96_05690"/>
<dbReference type="InterPro" id="IPR022920">
    <property type="entry name" value="Disulphide_bond_form_DsbB"/>
</dbReference>
<feature type="transmembrane region" description="Helical" evidence="15">
    <location>
        <begin position="68"/>
        <end position="86"/>
    </location>
</feature>
<protein>
    <recommendedName>
        <fullName evidence="14">Disulfide bond formation protein B</fullName>
    </recommendedName>
    <alternativeName>
        <fullName evidence="14">Disulfide oxidoreductase</fullName>
    </alternativeName>
</protein>
<evidence type="ECO:0000256" key="3">
    <source>
        <dbReference type="ARBA" id="ARBA00022448"/>
    </source>
</evidence>
<keyword evidence="4 14" id="KW-1003">Cell membrane</keyword>
<dbReference type="EMBL" id="CP019343">
    <property type="protein sequence ID" value="ARN73654.1"/>
    <property type="molecule type" value="Genomic_DNA"/>
</dbReference>
<comment type="caution">
    <text evidence="14">Lacks conserved residue(s) required for the propagation of feature annotation.</text>
</comment>
<evidence type="ECO:0000256" key="11">
    <source>
        <dbReference type="ARBA" id="ARBA00023157"/>
    </source>
</evidence>
<reference evidence="16 17" key="1">
    <citation type="submission" date="2016-11" db="EMBL/GenBank/DDBJ databases">
        <title>Trade-off between light-utilization and light-protection in marine flavobacteria.</title>
        <authorList>
            <person name="Kumagai Y."/>
        </authorList>
    </citation>
    <scope>NUCLEOTIDE SEQUENCE [LARGE SCALE GENOMIC DNA]</scope>
    <source>
        <strain evidence="16 17">NBRC 107125</strain>
    </source>
</reference>
<evidence type="ECO:0000256" key="14">
    <source>
        <dbReference type="HAMAP-Rule" id="MF_00286"/>
    </source>
</evidence>
<dbReference type="STRING" id="716816.BST96_05690"/>
<keyword evidence="11 14" id="KW-1015">Disulfide bond</keyword>
<evidence type="ECO:0000256" key="2">
    <source>
        <dbReference type="ARBA" id="ARBA00008823"/>
    </source>
</evidence>